<dbReference type="Gene3D" id="3.40.50.300">
    <property type="entry name" value="P-loop containing nucleotide triphosphate hydrolases"/>
    <property type="match status" value="1"/>
</dbReference>
<dbReference type="Pfam" id="PF00005">
    <property type="entry name" value="ABC_tran"/>
    <property type="match status" value="1"/>
</dbReference>
<dbReference type="Proteomes" id="UP000614058">
    <property type="component" value="Unassembled WGS sequence"/>
</dbReference>
<keyword evidence="1" id="KW-0813">Transport</keyword>
<keyword evidence="2" id="KW-0472">Membrane</keyword>
<evidence type="ECO:0000259" key="5">
    <source>
        <dbReference type="PROSITE" id="PS50893"/>
    </source>
</evidence>
<dbReference type="SMART" id="SM00382">
    <property type="entry name" value="AAA"/>
    <property type="match status" value="1"/>
</dbReference>
<evidence type="ECO:0000256" key="4">
    <source>
        <dbReference type="ARBA" id="ARBA00022840"/>
    </source>
</evidence>
<evidence type="ECO:0000313" key="6">
    <source>
        <dbReference type="EMBL" id="MBK0396144.1"/>
    </source>
</evidence>
<dbReference type="InterPro" id="IPR003439">
    <property type="entry name" value="ABC_transporter-like_ATP-bd"/>
</dbReference>
<dbReference type="PANTHER" id="PTHR43023:SF6">
    <property type="entry name" value="INTERMEMBRANE PHOSPHOLIPID TRANSPORT SYSTEM ATP-BINDING PROTEIN MLAF"/>
    <property type="match status" value="1"/>
</dbReference>
<dbReference type="GO" id="GO:0005524">
    <property type="term" value="F:ATP binding"/>
    <property type="evidence" value="ECO:0007669"/>
    <property type="project" value="UniProtKB-KW"/>
</dbReference>
<dbReference type="PROSITE" id="PS50893">
    <property type="entry name" value="ABC_TRANSPORTER_2"/>
    <property type="match status" value="1"/>
</dbReference>
<evidence type="ECO:0000256" key="2">
    <source>
        <dbReference type="ARBA" id="ARBA00022475"/>
    </source>
</evidence>
<dbReference type="CDD" id="cd03261">
    <property type="entry name" value="ABC_Org_Solvent_Resistant"/>
    <property type="match status" value="1"/>
</dbReference>
<organism evidence="6 7">
    <name type="scientific">Kingella bonacorsii</name>
    <dbReference type="NCBI Taxonomy" id="2796361"/>
    <lineage>
        <taxon>Bacteria</taxon>
        <taxon>Pseudomonadati</taxon>
        <taxon>Pseudomonadota</taxon>
        <taxon>Betaproteobacteria</taxon>
        <taxon>Neisseriales</taxon>
        <taxon>Neisseriaceae</taxon>
        <taxon>Kingella</taxon>
    </lineage>
</organism>
<evidence type="ECO:0000256" key="3">
    <source>
        <dbReference type="ARBA" id="ARBA00022741"/>
    </source>
</evidence>
<proteinExistence type="predicted"/>
<sequence>MTNVPFIEFQNVAFAYGARPILQNVSFAVAQGRFAAIMGGSGSGKTTLMRLITGQLRPSTGKVLLNGRDLGAFSAHELNEHRRRMGVLFQQGALFTDLNVFDNLAFPMRELTELPESVIRDLVLLKLNAVGLRGVESLMPAELSGGMARRVALARTIALDPELMLFDEPFTGLDPISLGVIAHLIHRVTKALRSTSIMVTHDVGHSLNLVDQIIFLAHGEIVFSGSPAEMENSDSAWVRQFVRGEPNGPVAFRYPAKTSLQQDLWAAKS</sequence>
<evidence type="ECO:0000256" key="1">
    <source>
        <dbReference type="ARBA" id="ARBA00022448"/>
    </source>
</evidence>
<dbReference type="EMBL" id="JAEHNZ010000002">
    <property type="protein sequence ID" value="MBK0396144.1"/>
    <property type="molecule type" value="Genomic_DNA"/>
</dbReference>
<protein>
    <submittedName>
        <fullName evidence="6">ABC transporter ATP-binding protein</fullName>
    </submittedName>
</protein>
<evidence type="ECO:0000313" key="7">
    <source>
        <dbReference type="Proteomes" id="UP000614058"/>
    </source>
</evidence>
<keyword evidence="2" id="KW-1003">Cell membrane</keyword>
<gene>
    <name evidence="6" type="ORF">JDW22_06015</name>
</gene>
<dbReference type="RefSeq" id="WP_200522316.1">
    <property type="nucleotide sequence ID" value="NZ_JAEHNZ010000002.1"/>
</dbReference>
<feature type="domain" description="ABC transporter" evidence="5">
    <location>
        <begin position="7"/>
        <end position="243"/>
    </location>
</feature>
<dbReference type="PROSITE" id="PS00211">
    <property type="entry name" value="ABC_TRANSPORTER_1"/>
    <property type="match status" value="1"/>
</dbReference>
<keyword evidence="3" id="KW-0547">Nucleotide-binding</keyword>
<dbReference type="InterPro" id="IPR003593">
    <property type="entry name" value="AAA+_ATPase"/>
</dbReference>
<reference evidence="6 7" key="1">
    <citation type="journal article" date="2021" name="Pathogens">
        <title>Isolation and Characterization of Kingella bonacorsii sp. nov., A Novel Kingella Species Detected in a Stable Periodontitis Subject.</title>
        <authorList>
            <person name="Antezack A."/>
            <person name="Boxberger M."/>
            <person name="Rolland C."/>
            <person name="Monnet-Corti V."/>
            <person name="La Scola B."/>
        </authorList>
    </citation>
    <scope>NUCLEOTIDE SEQUENCE [LARGE SCALE GENOMIC DNA]</scope>
    <source>
        <strain evidence="6 7">Marseille-Q4569</strain>
    </source>
</reference>
<accession>A0ABS1BSC1</accession>
<keyword evidence="7" id="KW-1185">Reference proteome</keyword>
<dbReference type="InterPro" id="IPR027417">
    <property type="entry name" value="P-loop_NTPase"/>
</dbReference>
<keyword evidence="4 6" id="KW-0067">ATP-binding</keyword>
<dbReference type="PANTHER" id="PTHR43023">
    <property type="entry name" value="PROTEIN TRIGALACTOSYLDIACYLGLYCEROL 3, CHLOROPLASTIC"/>
    <property type="match status" value="1"/>
</dbReference>
<dbReference type="InterPro" id="IPR017871">
    <property type="entry name" value="ABC_transporter-like_CS"/>
</dbReference>
<dbReference type="SUPFAM" id="SSF52540">
    <property type="entry name" value="P-loop containing nucleoside triphosphate hydrolases"/>
    <property type="match status" value="1"/>
</dbReference>
<comment type="caution">
    <text evidence="6">The sequence shown here is derived from an EMBL/GenBank/DDBJ whole genome shotgun (WGS) entry which is preliminary data.</text>
</comment>
<name>A0ABS1BSC1_9NEIS</name>